<reference evidence="1 2" key="1">
    <citation type="journal article" date="2018" name="Nat. Ecol. Evol.">
        <title>Pezizomycetes genomes reveal the molecular basis of ectomycorrhizal truffle lifestyle.</title>
        <authorList>
            <person name="Murat C."/>
            <person name="Payen T."/>
            <person name="Noel B."/>
            <person name="Kuo A."/>
            <person name="Morin E."/>
            <person name="Chen J."/>
            <person name="Kohler A."/>
            <person name="Krizsan K."/>
            <person name="Balestrini R."/>
            <person name="Da Silva C."/>
            <person name="Montanini B."/>
            <person name="Hainaut M."/>
            <person name="Levati E."/>
            <person name="Barry K.W."/>
            <person name="Belfiori B."/>
            <person name="Cichocki N."/>
            <person name="Clum A."/>
            <person name="Dockter R.B."/>
            <person name="Fauchery L."/>
            <person name="Guy J."/>
            <person name="Iotti M."/>
            <person name="Le Tacon F."/>
            <person name="Lindquist E.A."/>
            <person name="Lipzen A."/>
            <person name="Malagnac F."/>
            <person name="Mello A."/>
            <person name="Molinier V."/>
            <person name="Miyauchi S."/>
            <person name="Poulain J."/>
            <person name="Riccioni C."/>
            <person name="Rubini A."/>
            <person name="Sitrit Y."/>
            <person name="Splivallo R."/>
            <person name="Traeger S."/>
            <person name="Wang M."/>
            <person name="Zifcakova L."/>
            <person name="Wipf D."/>
            <person name="Zambonelli A."/>
            <person name="Paolocci F."/>
            <person name="Nowrousian M."/>
            <person name="Ottonello S."/>
            <person name="Baldrian P."/>
            <person name="Spatafora J.W."/>
            <person name="Henrissat B."/>
            <person name="Nagy L.G."/>
            <person name="Aury J.M."/>
            <person name="Wincker P."/>
            <person name="Grigoriev I.V."/>
            <person name="Bonfante P."/>
            <person name="Martin F.M."/>
        </authorList>
    </citation>
    <scope>NUCLEOTIDE SEQUENCE [LARGE SCALE GENOMIC DNA]</scope>
    <source>
        <strain evidence="1 2">120613-1</strain>
    </source>
</reference>
<evidence type="ECO:0000313" key="2">
    <source>
        <dbReference type="Proteomes" id="UP000276215"/>
    </source>
</evidence>
<sequence>MVEGYNTWLQVASPSASVPKSPSRPIGTYQTAVPGVPGMVSEAVRQERPPFGKTAV</sequence>
<evidence type="ECO:0000313" key="1">
    <source>
        <dbReference type="EMBL" id="RPB05033.1"/>
    </source>
</evidence>
<gene>
    <name evidence="1" type="ORF">L873DRAFT_1798493</name>
</gene>
<protein>
    <submittedName>
        <fullName evidence="1">Uncharacterized protein</fullName>
    </submittedName>
</protein>
<dbReference type="Proteomes" id="UP000276215">
    <property type="component" value="Unassembled WGS sequence"/>
</dbReference>
<keyword evidence="2" id="KW-1185">Reference proteome</keyword>
<dbReference type="AlphaFoldDB" id="A0A3N4K3U3"/>
<accession>A0A3N4K3U3</accession>
<name>A0A3N4K3U3_9PEZI</name>
<dbReference type="EMBL" id="ML120355">
    <property type="protein sequence ID" value="RPB05033.1"/>
    <property type="molecule type" value="Genomic_DNA"/>
</dbReference>
<proteinExistence type="predicted"/>
<organism evidence="1 2">
    <name type="scientific">Choiromyces venosus 120613-1</name>
    <dbReference type="NCBI Taxonomy" id="1336337"/>
    <lineage>
        <taxon>Eukaryota</taxon>
        <taxon>Fungi</taxon>
        <taxon>Dikarya</taxon>
        <taxon>Ascomycota</taxon>
        <taxon>Pezizomycotina</taxon>
        <taxon>Pezizomycetes</taxon>
        <taxon>Pezizales</taxon>
        <taxon>Tuberaceae</taxon>
        <taxon>Choiromyces</taxon>
    </lineage>
</organism>